<keyword evidence="2" id="KW-1185">Reference proteome</keyword>
<evidence type="ECO:0000313" key="2">
    <source>
        <dbReference type="Proteomes" id="UP001152795"/>
    </source>
</evidence>
<comment type="caution">
    <text evidence="1">The sequence shown here is derived from an EMBL/GenBank/DDBJ whole genome shotgun (WGS) entry which is preliminary data.</text>
</comment>
<dbReference type="EMBL" id="CACRXK020003373">
    <property type="protein sequence ID" value="CAB3998504.1"/>
    <property type="molecule type" value="Genomic_DNA"/>
</dbReference>
<reference evidence="1" key="1">
    <citation type="submission" date="2020-04" db="EMBL/GenBank/DDBJ databases">
        <authorList>
            <person name="Alioto T."/>
            <person name="Alioto T."/>
            <person name="Gomez Garrido J."/>
        </authorList>
    </citation>
    <scope>NUCLEOTIDE SEQUENCE</scope>
    <source>
        <strain evidence="1">A484AB</strain>
    </source>
</reference>
<protein>
    <submittedName>
        <fullName evidence="1">Uncharacterized protein</fullName>
    </submittedName>
</protein>
<evidence type="ECO:0000313" key="1">
    <source>
        <dbReference type="EMBL" id="CAB3998504.1"/>
    </source>
</evidence>
<name>A0A7D9I6R5_PARCT</name>
<dbReference type="Proteomes" id="UP001152795">
    <property type="component" value="Unassembled WGS sequence"/>
</dbReference>
<proteinExistence type="predicted"/>
<dbReference type="OrthoDB" id="6782434at2759"/>
<sequence length="227" mass="25739">MKMVSLLAEIVLVIPHSYAGQERLFSVVHKNKTDSRSSLKLDGSLSSNLAMKCHNPEAVTPCYKWQPDEDPLRSPKKQQKYVKWVKLEDLRDDEGRQVLHRHFFAGVKTLFITGTTDVMFSTLGVTNQATRKKAQPCPTQMNEHVETLRRNFTSSDLNVFLVHLQTLAQSEQEHTLKNLQGKELAKILKALGQPAFMEKRKEKQINTHLEAAKGGLVCAKFPDEVCI</sequence>
<accession>A0A7D9I6R5</accession>
<gene>
    <name evidence="1" type="ORF">PACLA_8A072836</name>
</gene>
<dbReference type="AlphaFoldDB" id="A0A7D9I6R5"/>
<organism evidence="1 2">
    <name type="scientific">Paramuricea clavata</name>
    <name type="common">Red gorgonian</name>
    <name type="synonym">Violescent sea-whip</name>
    <dbReference type="NCBI Taxonomy" id="317549"/>
    <lineage>
        <taxon>Eukaryota</taxon>
        <taxon>Metazoa</taxon>
        <taxon>Cnidaria</taxon>
        <taxon>Anthozoa</taxon>
        <taxon>Octocorallia</taxon>
        <taxon>Malacalcyonacea</taxon>
        <taxon>Plexauridae</taxon>
        <taxon>Paramuricea</taxon>
    </lineage>
</organism>